<organism evidence="1 2">
    <name type="scientific">Nibrella viscosa</name>
    <dbReference type="NCBI Taxonomy" id="1084524"/>
    <lineage>
        <taxon>Bacteria</taxon>
        <taxon>Pseudomonadati</taxon>
        <taxon>Bacteroidota</taxon>
        <taxon>Cytophagia</taxon>
        <taxon>Cytophagales</taxon>
        <taxon>Spirosomataceae</taxon>
        <taxon>Nibrella</taxon>
    </lineage>
</organism>
<dbReference type="EMBL" id="BAABHB010000018">
    <property type="protein sequence ID" value="GAA4419494.1"/>
    <property type="molecule type" value="Genomic_DNA"/>
</dbReference>
<evidence type="ECO:0000313" key="2">
    <source>
        <dbReference type="Proteomes" id="UP001500936"/>
    </source>
</evidence>
<dbReference type="Proteomes" id="UP001500936">
    <property type="component" value="Unassembled WGS sequence"/>
</dbReference>
<reference evidence="2" key="1">
    <citation type="journal article" date="2019" name="Int. J. Syst. Evol. Microbiol.">
        <title>The Global Catalogue of Microorganisms (GCM) 10K type strain sequencing project: providing services to taxonomists for standard genome sequencing and annotation.</title>
        <authorList>
            <consortium name="The Broad Institute Genomics Platform"/>
            <consortium name="The Broad Institute Genome Sequencing Center for Infectious Disease"/>
            <person name="Wu L."/>
            <person name="Ma J."/>
        </authorList>
    </citation>
    <scope>NUCLEOTIDE SEQUENCE [LARGE SCALE GENOMIC DNA]</scope>
    <source>
        <strain evidence="2">JCM 17925</strain>
    </source>
</reference>
<protein>
    <submittedName>
        <fullName evidence="1">Uncharacterized protein</fullName>
    </submittedName>
</protein>
<dbReference type="RefSeq" id="WP_345271167.1">
    <property type="nucleotide sequence ID" value="NZ_BAABHB010000018.1"/>
</dbReference>
<sequence>MSISFSCTFHKGINPDNPSDEILLNTTESSCIQSQLIKKVTATTGIIWFNTNENAYIISVPTATIDSEDLGITCNLPLSLKKDGLKVKFDGEYRKYDGIPAFKGSGQEYYYLKLTHIKKLK</sequence>
<name>A0ABP8KZZ3_9BACT</name>
<accession>A0ABP8KZZ3</accession>
<gene>
    <name evidence="1" type="ORF">GCM10023187_53860</name>
</gene>
<keyword evidence="2" id="KW-1185">Reference proteome</keyword>
<evidence type="ECO:0000313" key="1">
    <source>
        <dbReference type="EMBL" id="GAA4419494.1"/>
    </source>
</evidence>
<proteinExistence type="predicted"/>
<comment type="caution">
    <text evidence="1">The sequence shown here is derived from an EMBL/GenBank/DDBJ whole genome shotgun (WGS) entry which is preliminary data.</text>
</comment>